<protein>
    <submittedName>
        <fullName evidence="1">Ribonucleotide reductase inhibitor protein SML1</fullName>
    </submittedName>
</protein>
<dbReference type="GO" id="GO:0006974">
    <property type="term" value="P:DNA damage response"/>
    <property type="evidence" value="ECO:0007669"/>
    <property type="project" value="EnsemblFungi"/>
</dbReference>
<comment type="caution">
    <text evidence="1">The sequence shown here is derived from an EMBL/GenBank/DDBJ whole genome shotgun (WGS) entry which is preliminary data.</text>
</comment>
<dbReference type="GO" id="GO:0007005">
    <property type="term" value="P:mitochondrion organization"/>
    <property type="evidence" value="ECO:0007669"/>
    <property type="project" value="EnsemblFungi"/>
</dbReference>
<reference evidence="1 3" key="1">
    <citation type="submission" date="2015-10" db="EMBL/GenBank/DDBJ databases">
        <title>Draft genomes sequences of Candida glabrata isolates 1A, 1B, 2A, 2B, 3A and 3B.</title>
        <authorList>
            <person name="Haavelsrud O.E."/>
            <person name="Gaustad P."/>
        </authorList>
    </citation>
    <scope>NUCLEOTIDE SEQUENCE [LARGE SCALE GENOMIC DNA]</scope>
    <source>
        <strain evidence="1">910700640</strain>
    </source>
</reference>
<dbReference type="VEuPathDB" id="FungiDB:GVI51_L11077"/>
<dbReference type="VEuPathDB" id="FungiDB:B1J91_L11132g"/>
<dbReference type="GO" id="GO:1990846">
    <property type="term" value="F:ribonucleoside-diphosphate reductase inhibitor activity"/>
    <property type="evidence" value="ECO:0007669"/>
    <property type="project" value="EnsemblFungi"/>
</dbReference>
<evidence type="ECO:0000313" key="1">
    <source>
        <dbReference type="EMBL" id="KTA97928.1"/>
    </source>
</evidence>
<evidence type="ECO:0000313" key="2">
    <source>
        <dbReference type="EMBL" id="KTB02964.1"/>
    </source>
</evidence>
<accession>A0A0W0CED5</accession>
<proteinExistence type="predicted"/>
<sequence>MQHQDMNGVSQRIRERVSQGYQLPPQQFQRVPLPPMAQAPMLVNERSVSSTSSLEMWEKDLDERLQMIDQNISRNKNGAAELTTMFASGKLEEMDF</sequence>
<dbReference type="OMA" id="MWEESVE"/>
<dbReference type="EMBL" id="LLZZ01000122">
    <property type="protein sequence ID" value="KTB02964.1"/>
    <property type="molecule type" value="Genomic_DNA"/>
</dbReference>
<dbReference type="OrthoDB" id="4072855at2759"/>
<dbReference type="EMBL" id="LLZZ01000155">
    <property type="protein sequence ID" value="KTA97928.1"/>
    <property type="molecule type" value="Genomic_DNA"/>
</dbReference>
<name>A0A0W0CED5_CANGB</name>
<gene>
    <name evidence="2" type="ORF">AO440_004774</name>
    <name evidence="1" type="ORF">AO440_005269</name>
</gene>
<organism evidence="1 3">
    <name type="scientific">Candida glabrata</name>
    <name type="common">Yeast</name>
    <name type="synonym">Torulopsis glabrata</name>
    <dbReference type="NCBI Taxonomy" id="5478"/>
    <lineage>
        <taxon>Eukaryota</taxon>
        <taxon>Fungi</taxon>
        <taxon>Dikarya</taxon>
        <taxon>Ascomycota</taxon>
        <taxon>Saccharomycotina</taxon>
        <taxon>Saccharomycetes</taxon>
        <taxon>Saccharomycetales</taxon>
        <taxon>Saccharomycetaceae</taxon>
        <taxon>Nakaseomyces</taxon>
    </lineage>
</organism>
<evidence type="ECO:0000313" key="3">
    <source>
        <dbReference type="Proteomes" id="UP000054886"/>
    </source>
</evidence>
<dbReference type="AlphaFoldDB" id="A0A0W0CED5"/>
<dbReference type="Proteomes" id="UP000054886">
    <property type="component" value="Unassembled WGS sequence"/>
</dbReference>
<dbReference type="VEuPathDB" id="FungiDB:CAGL0L11132g"/>
<dbReference type="VEuPathDB" id="FungiDB:GWK60_L15103"/>
<dbReference type="VEuPathDB" id="FungiDB:GW608_L15125"/>